<dbReference type="Proteomes" id="UP001264156">
    <property type="component" value="Unassembled WGS sequence"/>
</dbReference>
<gene>
    <name evidence="1" type="ORF">RIU57_30740</name>
</gene>
<accession>A0ABU2DN14</accession>
<keyword evidence="2" id="KW-1185">Reference proteome</keyword>
<feature type="non-terminal residue" evidence="1">
    <location>
        <position position="155"/>
    </location>
</feature>
<evidence type="ECO:0000313" key="2">
    <source>
        <dbReference type="Proteomes" id="UP001264156"/>
    </source>
</evidence>
<sequence>MSRELVLYCDESDISGKHFSNFYGGALVESRHMEEVVATLEARKAELNLGAEVKWQKISEAYADKYMALLDTVFLLVREAKLKLRVMFTQNYFAARNLTREQRERAFFVLYYQFVKHAFGLQHSADGPGITHLRIYFVNRPGFLRQSRSSKSSVV</sequence>
<evidence type="ECO:0000313" key="1">
    <source>
        <dbReference type="EMBL" id="MDR7949535.1"/>
    </source>
</evidence>
<name>A0ABU2DN14_ACHAE</name>
<evidence type="ECO:0008006" key="3">
    <source>
        <dbReference type="Google" id="ProtNLM"/>
    </source>
</evidence>
<organism evidence="1 2">
    <name type="scientific">Achromobacter aegrifaciens</name>
    <dbReference type="NCBI Taxonomy" id="1287736"/>
    <lineage>
        <taxon>Bacteria</taxon>
        <taxon>Pseudomonadati</taxon>
        <taxon>Pseudomonadota</taxon>
        <taxon>Betaproteobacteria</taxon>
        <taxon>Burkholderiales</taxon>
        <taxon>Alcaligenaceae</taxon>
        <taxon>Achromobacter</taxon>
    </lineage>
</organism>
<protein>
    <recommendedName>
        <fullName evidence="3">DUF3800 domain-containing protein</fullName>
    </recommendedName>
</protein>
<proteinExistence type="predicted"/>
<reference evidence="2" key="1">
    <citation type="submission" date="2023-07" db="EMBL/GenBank/DDBJ databases">
        <title>Glyphosate-induced phosphonatase operons in soil bacteria of genus Achromobacter.</title>
        <authorList>
            <person name="Epiktetov D.O."/>
            <person name="Sviridov A.V."/>
            <person name="Tarlachkov S.V."/>
            <person name="Shushkova T.V."/>
            <person name="Toropygin I.Y."/>
            <person name="Leontievsky A."/>
        </authorList>
    </citation>
    <scope>NUCLEOTIDE SEQUENCE [LARGE SCALE GENOMIC DNA]</scope>
    <source>
        <strain evidence="2">Kg 16</strain>
    </source>
</reference>
<dbReference type="EMBL" id="JAVKVN010000022">
    <property type="protein sequence ID" value="MDR7949535.1"/>
    <property type="molecule type" value="Genomic_DNA"/>
</dbReference>
<comment type="caution">
    <text evidence="1">The sequence shown here is derived from an EMBL/GenBank/DDBJ whole genome shotgun (WGS) entry which is preliminary data.</text>
</comment>